<evidence type="ECO:0000256" key="1">
    <source>
        <dbReference type="SAM" id="MobiDB-lite"/>
    </source>
</evidence>
<dbReference type="AlphaFoldDB" id="X0UVB0"/>
<feature type="region of interest" description="Disordered" evidence="1">
    <location>
        <begin position="1"/>
        <end position="37"/>
    </location>
</feature>
<accession>X0UVB0</accession>
<proteinExistence type="predicted"/>
<name>X0UVB0_9ZZZZ</name>
<feature type="compositionally biased region" description="Acidic residues" evidence="1">
    <location>
        <begin position="8"/>
        <end position="25"/>
    </location>
</feature>
<gene>
    <name evidence="2" type="ORF">S01H1_31695</name>
</gene>
<feature type="non-terminal residue" evidence="2">
    <location>
        <position position="64"/>
    </location>
</feature>
<sequence>MKEIQQDFQEDEAEDDRELEDELNDEGYTPRAEPGLSPVEFLERNINKEDKVSVANLSQEELGK</sequence>
<reference evidence="2" key="1">
    <citation type="journal article" date="2014" name="Front. Microbiol.">
        <title>High frequency of phylogenetically diverse reductive dehalogenase-homologous genes in deep subseafloor sedimentary metagenomes.</title>
        <authorList>
            <person name="Kawai M."/>
            <person name="Futagami T."/>
            <person name="Toyoda A."/>
            <person name="Takaki Y."/>
            <person name="Nishi S."/>
            <person name="Hori S."/>
            <person name="Arai W."/>
            <person name="Tsubouchi T."/>
            <person name="Morono Y."/>
            <person name="Uchiyama I."/>
            <person name="Ito T."/>
            <person name="Fujiyama A."/>
            <person name="Inagaki F."/>
            <person name="Takami H."/>
        </authorList>
    </citation>
    <scope>NUCLEOTIDE SEQUENCE</scope>
    <source>
        <strain evidence="2">Expedition CK06-06</strain>
    </source>
</reference>
<protein>
    <submittedName>
        <fullName evidence="2">Uncharacterized protein</fullName>
    </submittedName>
</protein>
<dbReference type="EMBL" id="BARS01019573">
    <property type="protein sequence ID" value="GAF92390.1"/>
    <property type="molecule type" value="Genomic_DNA"/>
</dbReference>
<evidence type="ECO:0000313" key="2">
    <source>
        <dbReference type="EMBL" id="GAF92390.1"/>
    </source>
</evidence>
<comment type="caution">
    <text evidence="2">The sequence shown here is derived from an EMBL/GenBank/DDBJ whole genome shotgun (WGS) entry which is preliminary data.</text>
</comment>
<organism evidence="2">
    <name type="scientific">marine sediment metagenome</name>
    <dbReference type="NCBI Taxonomy" id="412755"/>
    <lineage>
        <taxon>unclassified sequences</taxon>
        <taxon>metagenomes</taxon>
        <taxon>ecological metagenomes</taxon>
    </lineage>
</organism>